<dbReference type="PANTHER" id="PTHR11739">
    <property type="entry name" value="CITRATE SYNTHASE"/>
    <property type="match status" value="1"/>
</dbReference>
<dbReference type="PROSITE" id="PS00480">
    <property type="entry name" value="CITRATE_SYNTHASE"/>
    <property type="match status" value="1"/>
</dbReference>
<evidence type="ECO:0000256" key="5">
    <source>
        <dbReference type="ARBA" id="ARBA00022532"/>
    </source>
</evidence>
<dbReference type="InterPro" id="IPR002020">
    <property type="entry name" value="Citrate_synthase"/>
</dbReference>
<dbReference type="GO" id="GO:0005759">
    <property type="term" value="C:mitochondrial matrix"/>
    <property type="evidence" value="ECO:0007669"/>
    <property type="project" value="UniProtKB-SubCell"/>
</dbReference>
<dbReference type="Pfam" id="PF00285">
    <property type="entry name" value="Citrate_synt"/>
    <property type="match status" value="2"/>
</dbReference>
<dbReference type="FunFam" id="1.10.230.10:FF:000001">
    <property type="entry name" value="Citrate synthase"/>
    <property type="match status" value="1"/>
</dbReference>
<dbReference type="EMBL" id="JANEYF010003850">
    <property type="protein sequence ID" value="KAJ8933548.1"/>
    <property type="molecule type" value="Genomic_DNA"/>
</dbReference>
<gene>
    <name evidence="8" type="ORF">NQ314_013943</name>
</gene>
<dbReference type="InterPro" id="IPR019810">
    <property type="entry name" value="Citrate_synthase_AS"/>
</dbReference>
<keyword evidence="6 7" id="KW-0808">Transferase</keyword>
<name>A0AAV8X4L9_9CUCU</name>
<comment type="caution">
    <text evidence="8">The sequence shown here is derived from an EMBL/GenBank/DDBJ whole genome shotgun (WGS) entry which is preliminary data.</text>
</comment>
<dbReference type="Gene3D" id="1.10.580.10">
    <property type="entry name" value="Citrate Synthase, domain 1"/>
    <property type="match status" value="2"/>
</dbReference>
<keyword evidence="9" id="KW-1185">Reference proteome</keyword>
<dbReference type="NCBIfam" id="NF007128">
    <property type="entry name" value="PRK09569.1"/>
    <property type="match status" value="1"/>
</dbReference>
<organism evidence="8 9">
    <name type="scientific">Rhamnusium bicolor</name>
    <dbReference type="NCBI Taxonomy" id="1586634"/>
    <lineage>
        <taxon>Eukaryota</taxon>
        <taxon>Metazoa</taxon>
        <taxon>Ecdysozoa</taxon>
        <taxon>Arthropoda</taxon>
        <taxon>Hexapoda</taxon>
        <taxon>Insecta</taxon>
        <taxon>Pterygota</taxon>
        <taxon>Neoptera</taxon>
        <taxon>Endopterygota</taxon>
        <taxon>Coleoptera</taxon>
        <taxon>Polyphaga</taxon>
        <taxon>Cucujiformia</taxon>
        <taxon>Chrysomeloidea</taxon>
        <taxon>Cerambycidae</taxon>
        <taxon>Lepturinae</taxon>
        <taxon>Rhagiini</taxon>
        <taxon>Rhamnusium</taxon>
    </lineage>
</organism>
<dbReference type="GO" id="GO:0046912">
    <property type="term" value="F:acyltransferase activity, acyl groups converted into alkyl on transfer"/>
    <property type="evidence" value="ECO:0007669"/>
    <property type="project" value="InterPro"/>
</dbReference>
<evidence type="ECO:0000256" key="2">
    <source>
        <dbReference type="ARBA" id="ARBA00004751"/>
    </source>
</evidence>
<dbReference type="InterPro" id="IPR036969">
    <property type="entry name" value="Citrate_synthase_sf"/>
</dbReference>
<dbReference type="GO" id="GO:0006099">
    <property type="term" value="P:tricarboxylic acid cycle"/>
    <property type="evidence" value="ECO:0007669"/>
    <property type="project" value="UniProtKB-KW"/>
</dbReference>
<accession>A0AAV8X4L9</accession>
<dbReference type="PRINTS" id="PR00143">
    <property type="entry name" value="CITRTSNTHASE"/>
</dbReference>
<dbReference type="SUPFAM" id="SSF48256">
    <property type="entry name" value="Citrate synthase"/>
    <property type="match status" value="1"/>
</dbReference>
<dbReference type="InterPro" id="IPR016143">
    <property type="entry name" value="Citrate_synth-like_sm_a-sub"/>
</dbReference>
<evidence type="ECO:0000256" key="7">
    <source>
        <dbReference type="RuleBase" id="RU000441"/>
    </source>
</evidence>
<evidence type="ECO:0000256" key="4">
    <source>
        <dbReference type="ARBA" id="ARBA00011738"/>
    </source>
</evidence>
<protein>
    <recommendedName>
        <fullName evidence="7">Citrate synthase</fullName>
    </recommendedName>
</protein>
<evidence type="ECO:0000256" key="1">
    <source>
        <dbReference type="ARBA" id="ARBA00004305"/>
    </source>
</evidence>
<comment type="pathway">
    <text evidence="2">Carbohydrate metabolism; tricarboxylic acid cycle; isocitrate from oxaloacetate: step 1/2.</text>
</comment>
<dbReference type="GO" id="GO:0005975">
    <property type="term" value="P:carbohydrate metabolic process"/>
    <property type="evidence" value="ECO:0007669"/>
    <property type="project" value="TreeGrafter"/>
</dbReference>
<comment type="similarity">
    <text evidence="3 7">Belongs to the citrate synthase family.</text>
</comment>
<evidence type="ECO:0000256" key="3">
    <source>
        <dbReference type="ARBA" id="ARBA00010566"/>
    </source>
</evidence>
<dbReference type="AlphaFoldDB" id="A0AAV8X4L9"/>
<evidence type="ECO:0000256" key="6">
    <source>
        <dbReference type="ARBA" id="ARBA00022679"/>
    </source>
</evidence>
<evidence type="ECO:0000313" key="8">
    <source>
        <dbReference type="EMBL" id="KAJ8933548.1"/>
    </source>
</evidence>
<dbReference type="PANTHER" id="PTHR11739:SF8">
    <property type="entry name" value="CITRATE SYNTHASE, MITOCHONDRIAL"/>
    <property type="match status" value="1"/>
</dbReference>
<keyword evidence="5" id="KW-0816">Tricarboxylic acid cycle</keyword>
<comment type="subunit">
    <text evidence="4">Homodimer.</text>
</comment>
<reference evidence="8" key="1">
    <citation type="journal article" date="2023" name="Insect Mol. Biol.">
        <title>Genome sequencing provides insights into the evolution of gene families encoding plant cell wall-degrading enzymes in longhorned beetles.</title>
        <authorList>
            <person name="Shin N.R."/>
            <person name="Okamura Y."/>
            <person name="Kirsch R."/>
            <person name="Pauchet Y."/>
        </authorList>
    </citation>
    <scope>NUCLEOTIDE SEQUENCE</scope>
    <source>
        <strain evidence="8">RBIC_L_NR</strain>
    </source>
</reference>
<evidence type="ECO:0000313" key="9">
    <source>
        <dbReference type="Proteomes" id="UP001162156"/>
    </source>
</evidence>
<sequence>MIWKKWAWLPDYLENQISKDSEVTSPWPSSTDLKEVLKCKIPKEQERIKNFRKSNGDKKVGDITIDMMYGGMRGINALVWETSELDAEEGIRFRGLTIPECQKCLPKAPCGCEPLPEGLFWLLVTGDIPTEEQAEALSKEWSCRSKLPDYVTSFLKRHSKRCSSHVTTSSCYDSFEQRKCGAEIKCSDSSKDWSYNFTEMMGFDNPELVELMRLYLTIHSDHEGGNVSAHTVHLVGSALSDPYLSMAAGLNGLAGPLHGLANQEVLVWLQKIQKEHGKDVTDDQLKAFITKTLKTGVVPGYGHAILRKTDPRYMCQREFALKNLPDDPLFKLVSKVYTIVPPMLKDLGKVKNPWPNVDAHSGVLLQYYGLKEMNFYTVLFGVSRALGVMASLIWARALGLPIERPKSLTTNALIKAYGGCDKKK</sequence>
<dbReference type="InterPro" id="IPR016142">
    <property type="entry name" value="Citrate_synth-like_lrg_a-sub"/>
</dbReference>
<proteinExistence type="inferred from homology"/>
<dbReference type="Proteomes" id="UP001162156">
    <property type="component" value="Unassembled WGS sequence"/>
</dbReference>
<comment type="subcellular location">
    <subcellularLocation>
        <location evidence="1">Mitochondrion matrix</location>
    </subcellularLocation>
</comment>
<dbReference type="Gene3D" id="1.10.230.10">
    <property type="entry name" value="Cytochrome P450-Terp, domain 2"/>
    <property type="match status" value="1"/>
</dbReference>